<organism evidence="1 2">
    <name type="scientific">candidate division WOR-1 bacterium DG_54_3</name>
    <dbReference type="NCBI Taxonomy" id="1703775"/>
    <lineage>
        <taxon>Bacteria</taxon>
        <taxon>Bacillati</taxon>
        <taxon>Saganbacteria</taxon>
    </lineage>
</organism>
<accession>A0A0S7XZ95</accession>
<evidence type="ECO:0000313" key="2">
    <source>
        <dbReference type="Proteomes" id="UP000051861"/>
    </source>
</evidence>
<sequence length="94" mass="10912">MKSSEIFLKICRYIYGRDIRASDDQDIRERKMNRENPDKRNFDVVSVSRSGKAKANYIQDALQIDKAKVSPAGNFIKVFADVFLKREAGKKTYF</sequence>
<dbReference type="Proteomes" id="UP000051861">
    <property type="component" value="Unassembled WGS sequence"/>
</dbReference>
<comment type="caution">
    <text evidence="1">The sequence shown here is derived from an EMBL/GenBank/DDBJ whole genome shotgun (WGS) entry which is preliminary data.</text>
</comment>
<name>A0A0S7XZ95_UNCSA</name>
<dbReference type="AlphaFoldDB" id="A0A0S7XZ95"/>
<evidence type="ECO:0000313" key="1">
    <source>
        <dbReference type="EMBL" id="KPJ67603.1"/>
    </source>
</evidence>
<proteinExistence type="predicted"/>
<reference evidence="1 2" key="1">
    <citation type="journal article" date="2015" name="Microbiome">
        <title>Genomic resolution of linkages in carbon, nitrogen, and sulfur cycling among widespread estuary sediment bacteria.</title>
        <authorList>
            <person name="Baker B.J."/>
            <person name="Lazar C.S."/>
            <person name="Teske A.P."/>
            <person name="Dick G.J."/>
        </authorList>
    </citation>
    <scope>NUCLEOTIDE SEQUENCE [LARGE SCALE GENOMIC DNA]</scope>
    <source>
        <strain evidence="1">DG_54_3</strain>
    </source>
</reference>
<dbReference type="EMBL" id="LIZX01000062">
    <property type="protein sequence ID" value="KPJ67603.1"/>
    <property type="molecule type" value="Genomic_DNA"/>
</dbReference>
<protein>
    <submittedName>
        <fullName evidence="1">Uncharacterized protein</fullName>
    </submittedName>
</protein>
<gene>
    <name evidence="1" type="ORF">AMJ44_07220</name>
</gene>